<proteinExistence type="predicted"/>
<reference evidence="2" key="1">
    <citation type="submission" date="2015-11" db="EMBL/GenBank/DDBJ databases">
        <title>Genomes of Abundant and Widespread Viruses from the Deep Ocean.</title>
        <authorList>
            <person name="Mizuno C.M."/>
            <person name="Ghai R."/>
            <person name="Saghai A."/>
            <person name="Lopez-Garcia P."/>
            <person name="Rodriguez-Valera F."/>
        </authorList>
    </citation>
    <scope>NUCLEOTIDE SEQUENCE</scope>
</reference>
<dbReference type="AlphaFoldDB" id="A0A1B0Z1Z1"/>
<dbReference type="EMBL" id="KT997882">
    <property type="protein sequence ID" value="ANO58427.1"/>
    <property type="molecule type" value="Genomic_DNA"/>
</dbReference>
<dbReference type="EMBL" id="KT997802">
    <property type="protein sequence ID" value="ANO58208.1"/>
    <property type="molecule type" value="Genomic_DNA"/>
</dbReference>
<protein>
    <recommendedName>
        <fullName evidence="1">Bbp19-like phage domain-containing protein</fullName>
    </recommendedName>
</protein>
<sequence>MKPTNDRRIQLIKDYKFVFGSDEGKRILDDLSKRCHEYVTTHDKQSATESAFLEGQRSVLIFIKNMVNKKE</sequence>
<accession>A0A1B0Z1Z1</accession>
<organism evidence="2">
    <name type="scientific">uncultured Alphaproteobacteria bacterium</name>
    <dbReference type="NCBI Taxonomy" id="91750"/>
    <lineage>
        <taxon>Bacteria</taxon>
        <taxon>Pseudomonadati</taxon>
        <taxon>Pseudomonadota</taxon>
        <taxon>Alphaproteobacteria</taxon>
        <taxon>environmental samples</taxon>
    </lineage>
</organism>
<dbReference type="InterPro" id="IPR057447">
    <property type="entry name" value="Bbp19-like_phage"/>
</dbReference>
<name>A0A1B0Z1Z1_9PROT</name>
<evidence type="ECO:0000313" key="2">
    <source>
        <dbReference type="EMBL" id="ANO58208.1"/>
    </source>
</evidence>
<evidence type="ECO:0000259" key="1">
    <source>
        <dbReference type="Pfam" id="PF25181"/>
    </source>
</evidence>
<feature type="domain" description="Bbp19-like phage" evidence="1">
    <location>
        <begin position="15"/>
        <end position="67"/>
    </location>
</feature>
<dbReference type="Pfam" id="PF25181">
    <property type="entry name" value="Phage_Bbp19"/>
    <property type="match status" value="1"/>
</dbReference>